<name>A0ABS1GIA1_9AQUI</name>
<accession>A0ABS1GIA1</accession>
<evidence type="ECO:0000313" key="3">
    <source>
        <dbReference type="Proteomes" id="UP000772812"/>
    </source>
</evidence>
<proteinExistence type="predicted"/>
<dbReference type="RefSeq" id="WP_200674069.1">
    <property type="nucleotide sequence ID" value="NZ_JAACYA010000002.1"/>
</dbReference>
<dbReference type="Gene3D" id="3.40.50.1010">
    <property type="entry name" value="5'-nuclease"/>
    <property type="match status" value="1"/>
</dbReference>
<dbReference type="SUPFAM" id="SSF88723">
    <property type="entry name" value="PIN domain-like"/>
    <property type="match status" value="1"/>
</dbReference>
<gene>
    <name evidence="2" type="ORF">GWK41_06175</name>
</gene>
<dbReference type="EMBL" id="JAACYA010000002">
    <property type="protein sequence ID" value="MBK3332649.1"/>
    <property type="molecule type" value="Genomic_DNA"/>
</dbReference>
<protein>
    <recommendedName>
        <fullName evidence="1">PIN domain-containing protein</fullName>
    </recommendedName>
</protein>
<dbReference type="Pfam" id="PF10130">
    <property type="entry name" value="PIN_2"/>
    <property type="match status" value="1"/>
</dbReference>
<reference evidence="2 3" key="1">
    <citation type="journal article" date="2021" name="Syst. Appl. Microbiol.">
        <title>Persephonella atlantica sp. nov.: How to adapt to physico-chemical gradients in high temperature hydrothermal habitats.</title>
        <authorList>
            <person name="Francois D.X."/>
            <person name="Godfroy A."/>
            <person name="Mathien C."/>
            <person name="Aube J."/>
            <person name="Cathalot C."/>
            <person name="Lesongeur F."/>
            <person name="L'Haridon S."/>
            <person name="Philippon X."/>
            <person name="Roussel E.G."/>
        </authorList>
    </citation>
    <scope>NUCLEOTIDE SEQUENCE [LARGE SCALE GENOMIC DNA]</scope>
    <source>
        <strain evidence="2 3">MO1340</strain>
    </source>
</reference>
<organism evidence="2 3">
    <name type="scientific">Persephonella atlantica</name>
    <dbReference type="NCBI Taxonomy" id="2699429"/>
    <lineage>
        <taxon>Bacteria</taxon>
        <taxon>Pseudomonadati</taxon>
        <taxon>Aquificota</taxon>
        <taxon>Aquificia</taxon>
        <taxon>Aquificales</taxon>
        <taxon>Hydrogenothermaceae</taxon>
        <taxon>Persephonella</taxon>
    </lineage>
</organism>
<sequence>MKVVVDANIIFSALIKGNPVYIKILNNVDAYAPDFIFIELEKYEKRILKKTSNKQRMKEIIYKVFKKISIIPKIGLTKANIKKAYSLCKDVDEKDTPYVALTLELDAYLWTNDKKLTNNLREKGFSKILTTDELIKIIELEEK</sequence>
<feature type="domain" description="PIN" evidence="1">
    <location>
        <begin position="4"/>
        <end position="117"/>
    </location>
</feature>
<dbReference type="CDD" id="cd09871">
    <property type="entry name" value="PIN_MtVapC28-VapC30-like"/>
    <property type="match status" value="1"/>
</dbReference>
<comment type="caution">
    <text evidence="2">The sequence shown here is derived from an EMBL/GenBank/DDBJ whole genome shotgun (WGS) entry which is preliminary data.</text>
</comment>
<dbReference type="Proteomes" id="UP000772812">
    <property type="component" value="Unassembled WGS sequence"/>
</dbReference>
<evidence type="ECO:0000259" key="1">
    <source>
        <dbReference type="Pfam" id="PF10130"/>
    </source>
</evidence>
<evidence type="ECO:0000313" key="2">
    <source>
        <dbReference type="EMBL" id="MBK3332649.1"/>
    </source>
</evidence>
<dbReference type="InterPro" id="IPR029060">
    <property type="entry name" value="PIN-like_dom_sf"/>
</dbReference>
<dbReference type="InterPro" id="IPR002716">
    <property type="entry name" value="PIN_dom"/>
</dbReference>
<keyword evidence="3" id="KW-1185">Reference proteome</keyword>